<gene>
    <name evidence="7" type="ORF">CCH79_00010763</name>
</gene>
<dbReference type="PANTHER" id="PTHR13064">
    <property type="entry name" value="TRANSMEMBRANE PROTEIN 9 FAMILY MEMBER"/>
    <property type="match status" value="1"/>
</dbReference>
<evidence type="ECO:0000256" key="2">
    <source>
        <dbReference type="ARBA" id="ARBA00007264"/>
    </source>
</evidence>
<keyword evidence="5 6" id="KW-0472">Membrane</keyword>
<dbReference type="Proteomes" id="UP000250572">
    <property type="component" value="Unassembled WGS sequence"/>
</dbReference>
<comment type="subcellular location">
    <subcellularLocation>
        <location evidence="1">Membrane</location>
    </subcellularLocation>
</comment>
<proteinExistence type="inferred from homology"/>
<keyword evidence="4 6" id="KW-1133">Transmembrane helix</keyword>
<evidence type="ECO:0000256" key="4">
    <source>
        <dbReference type="ARBA" id="ARBA00022989"/>
    </source>
</evidence>
<dbReference type="EMBL" id="NHOQ01000318">
    <property type="protein sequence ID" value="PWA31006.1"/>
    <property type="molecule type" value="Genomic_DNA"/>
</dbReference>
<evidence type="ECO:0000256" key="3">
    <source>
        <dbReference type="ARBA" id="ARBA00022692"/>
    </source>
</evidence>
<feature type="transmembrane region" description="Helical" evidence="6">
    <location>
        <begin position="245"/>
        <end position="265"/>
    </location>
</feature>
<comment type="caution">
    <text evidence="7">The sequence shown here is derived from an EMBL/GenBank/DDBJ whole genome shotgun (WGS) entry which is preliminary data.</text>
</comment>
<organism evidence="7 8">
    <name type="scientific">Gambusia affinis</name>
    <name type="common">Western mosquitofish</name>
    <name type="synonym">Heterandria affinis</name>
    <dbReference type="NCBI Taxonomy" id="33528"/>
    <lineage>
        <taxon>Eukaryota</taxon>
        <taxon>Metazoa</taxon>
        <taxon>Chordata</taxon>
        <taxon>Craniata</taxon>
        <taxon>Vertebrata</taxon>
        <taxon>Euteleostomi</taxon>
        <taxon>Actinopterygii</taxon>
        <taxon>Neopterygii</taxon>
        <taxon>Teleostei</taxon>
        <taxon>Neoteleostei</taxon>
        <taxon>Acanthomorphata</taxon>
        <taxon>Ovalentaria</taxon>
        <taxon>Atherinomorphae</taxon>
        <taxon>Cyprinodontiformes</taxon>
        <taxon>Poeciliidae</taxon>
        <taxon>Poeciliinae</taxon>
        <taxon>Gambusia</taxon>
    </lineage>
</organism>
<dbReference type="Pfam" id="PF05434">
    <property type="entry name" value="Tmemb_9"/>
    <property type="match status" value="1"/>
</dbReference>
<keyword evidence="8" id="KW-1185">Reference proteome</keyword>
<evidence type="ECO:0008006" key="9">
    <source>
        <dbReference type="Google" id="ProtNLM"/>
    </source>
</evidence>
<keyword evidence="3 6" id="KW-0812">Transmembrane</keyword>
<sequence>MFVLAEMPKAVHRGAQLSCHVRLQQMPKQEEVDSQWHSVNVAPLRMKSIMPADVACSWGRVSVSWLEVRVLLLGVAGIGSHLADTDSSADSFSHMGSVPLPTNASAQLRGREGKNHLPLRKRWYSTCVLAKNNRSAERTQMIRQRMSSCRTRSWMFAAAAVTVFLLDTVLFAEAKNFEDVRCKCICPPYRNISGNIYNINVTQKDCNCLHVVDPMPVPGHDVEAYCLLCECKYEERSSNTIKVTIIIYLSVVGALLLYMLFLLLVDPLIRKHEPYTQPLHNEEDSEEMRPHADAGLARGNTVLERVEGAQQRWKKQVQEQRKTVFDRHKLL</sequence>
<evidence type="ECO:0000313" key="7">
    <source>
        <dbReference type="EMBL" id="PWA31006.1"/>
    </source>
</evidence>
<name>A0A315W5K5_GAMAF</name>
<protein>
    <recommendedName>
        <fullName evidence="9">Transmembrane protein 9</fullName>
    </recommendedName>
</protein>
<dbReference type="STRING" id="33528.ENSGAFP00000016831"/>
<evidence type="ECO:0000256" key="1">
    <source>
        <dbReference type="ARBA" id="ARBA00004370"/>
    </source>
</evidence>
<accession>A0A315W5K5</accession>
<evidence type="ECO:0000256" key="6">
    <source>
        <dbReference type="SAM" id="Phobius"/>
    </source>
</evidence>
<reference evidence="7 8" key="1">
    <citation type="journal article" date="2018" name="G3 (Bethesda)">
        <title>A High-Quality Reference Genome for the Invasive Mosquitofish Gambusia affinis Using a Chicago Library.</title>
        <authorList>
            <person name="Hoffberg S.L."/>
            <person name="Troendle N.J."/>
            <person name="Glenn T.C."/>
            <person name="Mahmud O."/>
            <person name="Louha S."/>
            <person name="Chalopin D."/>
            <person name="Bennetzen J.L."/>
            <person name="Mauricio R."/>
        </authorList>
    </citation>
    <scope>NUCLEOTIDE SEQUENCE [LARGE SCALE GENOMIC DNA]</scope>
    <source>
        <strain evidence="7">NE01/NJP1002.9</strain>
        <tissue evidence="7">Muscle</tissue>
    </source>
</reference>
<dbReference type="PANTHER" id="PTHR13064:SF1">
    <property type="entry name" value="PROTON-TRANSPORTING V-TYPE ATPASE COMPLEX ASSEMBLY REGULATOR TMEM9"/>
    <property type="match status" value="1"/>
</dbReference>
<dbReference type="GO" id="GO:0005765">
    <property type="term" value="C:lysosomal membrane"/>
    <property type="evidence" value="ECO:0007669"/>
    <property type="project" value="InterPro"/>
</dbReference>
<feature type="non-terminal residue" evidence="7">
    <location>
        <position position="331"/>
    </location>
</feature>
<evidence type="ECO:0000256" key="5">
    <source>
        <dbReference type="ARBA" id="ARBA00023136"/>
    </source>
</evidence>
<evidence type="ECO:0000313" key="8">
    <source>
        <dbReference type="Proteomes" id="UP000250572"/>
    </source>
</evidence>
<comment type="similarity">
    <text evidence="2">Belongs to the TMEM9 family.</text>
</comment>
<dbReference type="InterPro" id="IPR008853">
    <property type="entry name" value="TMEM9/TMEM9B"/>
</dbReference>
<dbReference type="AlphaFoldDB" id="A0A315W5K5"/>
<feature type="transmembrane region" description="Helical" evidence="6">
    <location>
        <begin position="153"/>
        <end position="172"/>
    </location>
</feature>